<keyword evidence="3" id="KW-1185">Reference proteome</keyword>
<name>A0A384JX76_BOTFB</name>
<feature type="region of interest" description="Disordered" evidence="1">
    <location>
        <begin position="182"/>
        <end position="203"/>
    </location>
</feature>
<proteinExistence type="predicted"/>
<dbReference type="GeneID" id="5439035"/>
<accession>A0A384JX76</accession>
<reference evidence="2 3" key="2">
    <citation type="journal article" date="2012" name="Eukaryot. Cell">
        <title>Genome update of Botrytis cinerea strains B05.10 and T4.</title>
        <authorList>
            <person name="Staats M."/>
            <person name="van Kan J.A."/>
        </authorList>
    </citation>
    <scope>NUCLEOTIDE SEQUENCE [LARGE SCALE GENOMIC DNA]</scope>
    <source>
        <strain evidence="2 3">B05.10</strain>
    </source>
</reference>
<reference evidence="2 3" key="1">
    <citation type="journal article" date="2011" name="PLoS Genet.">
        <title>Genomic analysis of the necrotrophic fungal pathogens Sclerotinia sclerotiorum and Botrytis cinerea.</title>
        <authorList>
            <person name="Amselem J."/>
            <person name="Cuomo C.A."/>
            <person name="van Kan J.A."/>
            <person name="Viaud M."/>
            <person name="Benito E.P."/>
            <person name="Couloux A."/>
            <person name="Coutinho P.M."/>
            <person name="de Vries R.P."/>
            <person name="Dyer P.S."/>
            <person name="Fillinger S."/>
            <person name="Fournier E."/>
            <person name="Gout L."/>
            <person name="Hahn M."/>
            <person name="Kohn L."/>
            <person name="Lapalu N."/>
            <person name="Plummer K.M."/>
            <person name="Pradier J.M."/>
            <person name="Quevillon E."/>
            <person name="Sharon A."/>
            <person name="Simon A."/>
            <person name="ten Have A."/>
            <person name="Tudzynski B."/>
            <person name="Tudzynski P."/>
            <person name="Wincker P."/>
            <person name="Andrew M."/>
            <person name="Anthouard V."/>
            <person name="Beever R.E."/>
            <person name="Beffa R."/>
            <person name="Benoit I."/>
            <person name="Bouzid O."/>
            <person name="Brault B."/>
            <person name="Chen Z."/>
            <person name="Choquer M."/>
            <person name="Collemare J."/>
            <person name="Cotton P."/>
            <person name="Danchin E.G."/>
            <person name="Da Silva C."/>
            <person name="Gautier A."/>
            <person name="Giraud C."/>
            <person name="Giraud T."/>
            <person name="Gonzalez C."/>
            <person name="Grossetete S."/>
            <person name="Guldener U."/>
            <person name="Henrissat B."/>
            <person name="Howlett B.J."/>
            <person name="Kodira C."/>
            <person name="Kretschmer M."/>
            <person name="Lappartient A."/>
            <person name="Leroch M."/>
            <person name="Levis C."/>
            <person name="Mauceli E."/>
            <person name="Neuveglise C."/>
            <person name="Oeser B."/>
            <person name="Pearson M."/>
            <person name="Poulain J."/>
            <person name="Poussereau N."/>
            <person name="Quesneville H."/>
            <person name="Rascle C."/>
            <person name="Schumacher J."/>
            <person name="Segurens B."/>
            <person name="Sexton A."/>
            <person name="Silva E."/>
            <person name="Sirven C."/>
            <person name="Soanes D.M."/>
            <person name="Talbot N.J."/>
            <person name="Templeton M."/>
            <person name="Yandava C."/>
            <person name="Yarden O."/>
            <person name="Zeng Q."/>
            <person name="Rollins J.A."/>
            <person name="Lebrun M.H."/>
            <person name="Dickman M."/>
        </authorList>
    </citation>
    <scope>NUCLEOTIDE SEQUENCE [LARGE SCALE GENOMIC DNA]</scope>
    <source>
        <strain evidence="2 3">B05.10</strain>
    </source>
</reference>
<dbReference type="RefSeq" id="XP_024551841.1">
    <property type="nucleotide sequence ID" value="XM_024696039.1"/>
</dbReference>
<sequence length="203" mass="23747">MARCLQLLYYTQPFNLLHAPCLPFDASILLAAQWPLSEPFNADIRLLSEPFLLHNSELRLRGTGMERATQWPRILKIKVPQTARSITQSTLVLSQYLRDKEPVPAQRKAVLVVQNLLKMHRHNLEDQGRRKQRRLDPALPVVPSRRTEVRIRIQKRRVSKELRPRSILKTSPERRVRANKLRLRSITGSSERDMTEAHRRSED</sequence>
<reference evidence="2 3" key="3">
    <citation type="journal article" date="2017" name="Mol. Plant Pathol.">
        <title>A gapless genome sequence of the fungus Botrytis cinerea.</title>
        <authorList>
            <person name="Van Kan J.A."/>
            <person name="Stassen J.H."/>
            <person name="Mosbach A."/>
            <person name="Van Der Lee T.A."/>
            <person name="Faino L."/>
            <person name="Farmer A.D."/>
            <person name="Papasotiriou D.G."/>
            <person name="Zhou S."/>
            <person name="Seidl M.F."/>
            <person name="Cottam E."/>
            <person name="Edel D."/>
            <person name="Hahn M."/>
            <person name="Schwartz D.C."/>
            <person name="Dietrich R.A."/>
            <person name="Widdison S."/>
            <person name="Scalliet G."/>
        </authorList>
    </citation>
    <scope>NUCLEOTIDE SEQUENCE [LARGE SCALE GENOMIC DNA]</scope>
    <source>
        <strain evidence="2 3">B05.10</strain>
    </source>
</reference>
<protein>
    <submittedName>
        <fullName evidence="2">Uncharacterized protein</fullName>
    </submittedName>
</protein>
<dbReference type="AlphaFoldDB" id="A0A384JX76"/>
<dbReference type="Proteomes" id="UP000001798">
    <property type="component" value="Chromosome 11"/>
</dbReference>
<dbReference type="EMBL" id="CP009815">
    <property type="protein sequence ID" value="ATZ55209.1"/>
    <property type="molecule type" value="Genomic_DNA"/>
</dbReference>
<organism evidence="2 3">
    <name type="scientific">Botryotinia fuckeliana (strain B05.10)</name>
    <name type="common">Noble rot fungus</name>
    <name type="synonym">Botrytis cinerea</name>
    <dbReference type="NCBI Taxonomy" id="332648"/>
    <lineage>
        <taxon>Eukaryota</taxon>
        <taxon>Fungi</taxon>
        <taxon>Dikarya</taxon>
        <taxon>Ascomycota</taxon>
        <taxon>Pezizomycotina</taxon>
        <taxon>Leotiomycetes</taxon>
        <taxon>Helotiales</taxon>
        <taxon>Sclerotiniaceae</taxon>
        <taxon>Botrytis</taxon>
    </lineage>
</organism>
<feature type="compositionally biased region" description="Basic and acidic residues" evidence="1">
    <location>
        <begin position="190"/>
        <end position="203"/>
    </location>
</feature>
<dbReference type="KEGG" id="bfu:BCIN_11g04920"/>
<gene>
    <name evidence="2" type="ORF">BCIN_11g04920</name>
</gene>
<evidence type="ECO:0000256" key="1">
    <source>
        <dbReference type="SAM" id="MobiDB-lite"/>
    </source>
</evidence>
<evidence type="ECO:0000313" key="3">
    <source>
        <dbReference type="Proteomes" id="UP000001798"/>
    </source>
</evidence>
<dbReference type="VEuPathDB" id="FungiDB:Bcin11g04920"/>
<evidence type="ECO:0000313" key="2">
    <source>
        <dbReference type="EMBL" id="ATZ55209.1"/>
    </source>
</evidence>